<evidence type="ECO:0000313" key="10">
    <source>
        <dbReference type="Proteomes" id="UP000265836"/>
    </source>
</evidence>
<dbReference type="PIRSF" id="PIRSF006091">
    <property type="entry name" value="E_trnsport_RnfG"/>
    <property type="match status" value="1"/>
</dbReference>
<evidence type="ECO:0000256" key="1">
    <source>
        <dbReference type="ARBA" id="ARBA00022448"/>
    </source>
</evidence>
<dbReference type="Proteomes" id="UP000265836">
    <property type="component" value="Unassembled WGS sequence"/>
</dbReference>
<evidence type="ECO:0000313" key="9">
    <source>
        <dbReference type="EMBL" id="RIA22484.1"/>
    </source>
</evidence>
<proteinExistence type="predicted"/>
<feature type="chain" id="PRO_5017287998" evidence="7">
    <location>
        <begin position="20"/>
        <end position="221"/>
    </location>
</feature>
<feature type="region of interest" description="Disordered" evidence="6">
    <location>
        <begin position="190"/>
        <end position="221"/>
    </location>
</feature>
<dbReference type="GO" id="GO:0010181">
    <property type="term" value="F:FMN binding"/>
    <property type="evidence" value="ECO:0007669"/>
    <property type="project" value="InterPro"/>
</dbReference>
<evidence type="ECO:0000256" key="5">
    <source>
        <dbReference type="ARBA" id="ARBA00022982"/>
    </source>
</evidence>
<comment type="caution">
    <text evidence="9">The sequence shown here is derived from an EMBL/GenBank/DDBJ whole genome shotgun (WGS) entry which is preliminary data.</text>
</comment>
<evidence type="ECO:0000256" key="3">
    <source>
        <dbReference type="ARBA" id="ARBA00022630"/>
    </source>
</evidence>
<keyword evidence="1" id="KW-0813">Transport</keyword>
<dbReference type="Pfam" id="PF04205">
    <property type="entry name" value="FMN_bind"/>
    <property type="match status" value="1"/>
</dbReference>
<keyword evidence="7" id="KW-0732">Signal</keyword>
<dbReference type="RefSeq" id="WP_119693668.1">
    <property type="nucleotide sequence ID" value="NZ_QXDA01000004.1"/>
</dbReference>
<dbReference type="InterPro" id="IPR010209">
    <property type="entry name" value="Ion_transpt_RnfG/RsxG"/>
</dbReference>
<keyword evidence="5" id="KW-0249">Electron transport</keyword>
<dbReference type="GO" id="GO:0009055">
    <property type="term" value="F:electron transfer activity"/>
    <property type="evidence" value="ECO:0007669"/>
    <property type="project" value="InterPro"/>
</dbReference>
<dbReference type="GO" id="GO:0022900">
    <property type="term" value="P:electron transport chain"/>
    <property type="evidence" value="ECO:0007669"/>
    <property type="project" value="InterPro"/>
</dbReference>
<feature type="signal peptide" evidence="7">
    <location>
        <begin position="1"/>
        <end position="19"/>
    </location>
</feature>
<evidence type="ECO:0000256" key="7">
    <source>
        <dbReference type="SAM" id="SignalP"/>
    </source>
</evidence>
<dbReference type="InterPro" id="IPR007329">
    <property type="entry name" value="FMN-bd"/>
</dbReference>
<feature type="domain" description="FMN-binding" evidence="8">
    <location>
        <begin position="95"/>
        <end position="183"/>
    </location>
</feature>
<evidence type="ECO:0000256" key="4">
    <source>
        <dbReference type="ARBA" id="ARBA00022643"/>
    </source>
</evidence>
<evidence type="ECO:0000256" key="6">
    <source>
        <dbReference type="SAM" id="MobiDB-lite"/>
    </source>
</evidence>
<dbReference type="NCBIfam" id="TIGR01947">
    <property type="entry name" value="rnfG"/>
    <property type="match status" value="1"/>
</dbReference>
<dbReference type="PANTHER" id="PTHR36118:SF1">
    <property type="entry name" value="ION-TRANSLOCATING OXIDOREDUCTASE COMPLEX SUBUNIT G"/>
    <property type="match status" value="1"/>
</dbReference>
<accession>A0A397MLN2</accession>
<dbReference type="EMBL" id="QXDA01000004">
    <property type="protein sequence ID" value="RIA22484.1"/>
    <property type="molecule type" value="Genomic_DNA"/>
</dbReference>
<keyword evidence="2" id="KW-0597">Phosphoprotein</keyword>
<keyword evidence="4" id="KW-0288">FMN</keyword>
<reference evidence="9 10" key="1">
    <citation type="submission" date="2018-08" db="EMBL/GenBank/DDBJ databases">
        <title>Genome sequencing of rice bacterial endophytes.</title>
        <authorList>
            <person name="Venturi V."/>
        </authorList>
    </citation>
    <scope>NUCLEOTIDE SEQUENCE [LARGE SCALE GENOMIC DNA]</scope>
    <source>
        <strain evidence="9 10">E1205</strain>
    </source>
</reference>
<evidence type="ECO:0000256" key="2">
    <source>
        <dbReference type="ARBA" id="ARBA00022553"/>
    </source>
</evidence>
<name>A0A397MLN2_ECTOL</name>
<dbReference type="AlphaFoldDB" id="A0A397MLN2"/>
<sequence length="221" mass="23419">MKQGLLLAALALATAGLLAALQHLVAPGIEQERQAASERQLLDLLPAGSYDNRPLQETIALPAGGLLGNPRAETGYLARLHGKPSAVLLPVSARGYEGPIRLLVAISTDGQLIASKVLAQRETPGLADLTAPQRRSWLQRFNGLNTDDDWQLKADGGPIDHIVGATITSRSVRDALQAALRFHAAESETTFRRAGATRQATDGGLHPPYGVQKPAPLEGQP</sequence>
<dbReference type="GO" id="GO:0005886">
    <property type="term" value="C:plasma membrane"/>
    <property type="evidence" value="ECO:0007669"/>
    <property type="project" value="InterPro"/>
</dbReference>
<dbReference type="SMART" id="SM00900">
    <property type="entry name" value="FMN_bind"/>
    <property type="match status" value="1"/>
</dbReference>
<organism evidence="9 10">
    <name type="scientific">Ectopseudomonas oleovorans</name>
    <name type="common">Pseudomonas oleovorans</name>
    <dbReference type="NCBI Taxonomy" id="301"/>
    <lineage>
        <taxon>Bacteria</taxon>
        <taxon>Pseudomonadati</taxon>
        <taxon>Pseudomonadota</taxon>
        <taxon>Gammaproteobacteria</taxon>
        <taxon>Pseudomonadales</taxon>
        <taxon>Pseudomonadaceae</taxon>
        <taxon>Ectopseudomonas</taxon>
    </lineage>
</organism>
<protein>
    <submittedName>
        <fullName evidence="9">Electron transport complex protein RnfG</fullName>
    </submittedName>
</protein>
<keyword evidence="3" id="KW-0285">Flavoprotein</keyword>
<dbReference type="PANTHER" id="PTHR36118">
    <property type="entry name" value="ION-TRANSLOCATING OXIDOREDUCTASE COMPLEX SUBUNIT G"/>
    <property type="match status" value="1"/>
</dbReference>
<gene>
    <name evidence="9" type="ORF">DFO61_3170</name>
</gene>
<evidence type="ECO:0000259" key="8">
    <source>
        <dbReference type="SMART" id="SM00900"/>
    </source>
</evidence>